<dbReference type="HOGENOM" id="CLU_087949_0_0_12"/>
<feature type="transmembrane region" description="Helical" evidence="1">
    <location>
        <begin position="127"/>
        <end position="149"/>
    </location>
</feature>
<feature type="transmembrane region" description="Helical" evidence="1">
    <location>
        <begin position="60"/>
        <end position="81"/>
    </location>
</feature>
<reference evidence="2 3" key="1">
    <citation type="submission" date="2013-04" db="EMBL/GenBank/DDBJ databases">
        <title>The Genome Sequence of Treponema maltophilum ATCC 51939.</title>
        <authorList>
            <consortium name="The Broad Institute Genomics Platform"/>
            <person name="Earl A."/>
            <person name="Ward D."/>
            <person name="Feldgarden M."/>
            <person name="Gevers D."/>
            <person name="Leonetti C."/>
            <person name="Blanton J.M."/>
            <person name="Dewhirst F.E."/>
            <person name="Izard J."/>
            <person name="Walker B."/>
            <person name="Young S."/>
            <person name="Zeng Q."/>
            <person name="Gargeya S."/>
            <person name="Fitzgerald M."/>
            <person name="Haas B."/>
            <person name="Abouelleil A."/>
            <person name="Allen A.W."/>
            <person name="Alvarado L."/>
            <person name="Arachchi H.M."/>
            <person name="Berlin A.M."/>
            <person name="Chapman S.B."/>
            <person name="Gainer-Dewar J."/>
            <person name="Goldberg J."/>
            <person name="Griggs A."/>
            <person name="Gujja S."/>
            <person name="Hansen M."/>
            <person name="Howarth C."/>
            <person name="Imamovic A."/>
            <person name="Ireland A."/>
            <person name="Larimer J."/>
            <person name="McCowan C."/>
            <person name="Murphy C."/>
            <person name="Pearson M."/>
            <person name="Poon T.W."/>
            <person name="Priest M."/>
            <person name="Roberts A."/>
            <person name="Saif S."/>
            <person name="Shea T."/>
            <person name="Sisk P."/>
            <person name="Sykes S."/>
            <person name="Wortman J."/>
            <person name="Nusbaum C."/>
            <person name="Birren B."/>
        </authorList>
    </citation>
    <scope>NUCLEOTIDE SEQUENCE [LARGE SCALE GENOMIC DNA]</scope>
    <source>
        <strain evidence="2 3">ATCC 51939</strain>
    </source>
</reference>
<sequence length="275" mass="30530">MTLNTRNKLLLVFSIASAVCAAVFAAAFLYAFIKKIPAIQSLFSLPETSGFFRLFLTPNYIAAFFSLVLFSLFVPAAGFAVYFNFEKTQSLEVLFFSAFLIGVLCESFKLCLPLFGLTAGYSGFLRLIGQVSFFGQIEILLTIIVQGAFAAGAESRESDKYLGFVLIISFMFSIIMPLNTTVFENYVTVSYGFKGLFDAIRAAFTLCTFLIFLLSAKSTESNDYKKAAVDFFAVCCGYMLLSRCTNFALLLPGALLLGAGSVRFLKNMHRYYMWK</sequence>
<evidence type="ECO:0008006" key="4">
    <source>
        <dbReference type="Google" id="ProtNLM"/>
    </source>
</evidence>
<dbReference type="RefSeq" id="WP_016525889.1">
    <property type="nucleotide sequence ID" value="NZ_KE332518.1"/>
</dbReference>
<dbReference type="PATRIC" id="fig|1125699.3.peg.1636"/>
<accession>S3JZ61</accession>
<feature type="transmembrane region" description="Helical" evidence="1">
    <location>
        <begin position="247"/>
        <end position="265"/>
    </location>
</feature>
<keyword evidence="1" id="KW-1133">Transmembrane helix</keyword>
<evidence type="ECO:0000256" key="1">
    <source>
        <dbReference type="SAM" id="Phobius"/>
    </source>
</evidence>
<dbReference type="EMBL" id="ATFF01000006">
    <property type="protein sequence ID" value="EPF31278.1"/>
    <property type="molecule type" value="Genomic_DNA"/>
</dbReference>
<feature type="transmembrane region" description="Helical" evidence="1">
    <location>
        <begin position="93"/>
        <end position="115"/>
    </location>
</feature>
<dbReference type="eggNOG" id="ENOG5031DIN">
    <property type="taxonomic scope" value="Bacteria"/>
</dbReference>
<feature type="transmembrane region" description="Helical" evidence="1">
    <location>
        <begin position="199"/>
        <end position="216"/>
    </location>
</feature>
<name>S3JZ61_TREMA</name>
<feature type="transmembrane region" description="Helical" evidence="1">
    <location>
        <begin position="9"/>
        <end position="33"/>
    </location>
</feature>
<proteinExistence type="predicted"/>
<organism evidence="2 3">
    <name type="scientific">Treponema maltophilum ATCC 51939</name>
    <dbReference type="NCBI Taxonomy" id="1125699"/>
    <lineage>
        <taxon>Bacteria</taxon>
        <taxon>Pseudomonadati</taxon>
        <taxon>Spirochaetota</taxon>
        <taxon>Spirochaetia</taxon>
        <taxon>Spirochaetales</taxon>
        <taxon>Treponemataceae</taxon>
        <taxon>Treponema</taxon>
    </lineage>
</organism>
<feature type="transmembrane region" description="Helical" evidence="1">
    <location>
        <begin position="161"/>
        <end position="179"/>
    </location>
</feature>
<protein>
    <recommendedName>
        <fullName evidence="4">NADH:quinone oxidoreductase/Mrp antiporter membrane subunit domain-containing protein</fullName>
    </recommendedName>
</protein>
<dbReference type="AlphaFoldDB" id="S3JZ61"/>
<gene>
    <name evidence="2" type="ORF">HMPREF9194_01623</name>
</gene>
<keyword evidence="3" id="KW-1185">Reference proteome</keyword>
<keyword evidence="1" id="KW-0812">Transmembrane</keyword>
<evidence type="ECO:0000313" key="2">
    <source>
        <dbReference type="EMBL" id="EPF31278.1"/>
    </source>
</evidence>
<comment type="caution">
    <text evidence="2">The sequence shown here is derived from an EMBL/GenBank/DDBJ whole genome shotgun (WGS) entry which is preliminary data.</text>
</comment>
<dbReference type="Proteomes" id="UP000014541">
    <property type="component" value="Unassembled WGS sequence"/>
</dbReference>
<evidence type="ECO:0000313" key="3">
    <source>
        <dbReference type="Proteomes" id="UP000014541"/>
    </source>
</evidence>
<dbReference type="OrthoDB" id="358842at2"/>
<keyword evidence="1" id="KW-0472">Membrane</keyword>